<comment type="subcellular location">
    <subcellularLocation>
        <location evidence="2">Cytoplasm</location>
    </subcellularLocation>
    <subcellularLocation>
        <location evidence="1">Endomembrane system</location>
        <topology evidence="1">Peripheral membrane protein</topology>
    </subcellularLocation>
</comment>
<feature type="compositionally biased region" description="Low complexity" evidence="7">
    <location>
        <begin position="1178"/>
        <end position="1206"/>
    </location>
</feature>
<gene>
    <name evidence="9" type="ORF">THASP1DRAFT_22035</name>
</gene>
<feature type="region of interest" description="Disordered" evidence="7">
    <location>
        <begin position="623"/>
        <end position="643"/>
    </location>
</feature>
<feature type="coiled-coil region" evidence="6">
    <location>
        <begin position="1013"/>
        <end position="1146"/>
    </location>
</feature>
<dbReference type="GO" id="GO:0005794">
    <property type="term" value="C:Golgi apparatus"/>
    <property type="evidence" value="ECO:0007669"/>
    <property type="project" value="TreeGrafter"/>
</dbReference>
<dbReference type="Proteomes" id="UP000271241">
    <property type="component" value="Unassembled WGS sequence"/>
</dbReference>
<dbReference type="InterPro" id="IPR051952">
    <property type="entry name" value="Golgi-autophagy_related"/>
</dbReference>
<dbReference type="STRING" id="78915.A0A4V1IX90"/>
<keyword evidence="10" id="KW-1185">Reference proteome</keyword>
<evidence type="ECO:0000259" key="8">
    <source>
        <dbReference type="PROSITE" id="PS50913"/>
    </source>
</evidence>
<evidence type="ECO:0000256" key="2">
    <source>
        <dbReference type="ARBA" id="ARBA00004496"/>
    </source>
</evidence>
<dbReference type="PANTHER" id="PTHR23157">
    <property type="entry name" value="GRIP AND COILED-COIL DOMAIN-CONTAINING PROTEIN 1"/>
    <property type="match status" value="1"/>
</dbReference>
<dbReference type="OrthoDB" id="1926336at2759"/>
<feature type="compositionally biased region" description="Polar residues" evidence="7">
    <location>
        <begin position="89"/>
        <end position="103"/>
    </location>
</feature>
<sequence>MFSSFKERLNTTVKNLAESERLQQASGAVANGIARARTRSQQSPPQQRSLSQDSRLRAPSVEAAERLLRDIEEVAAPEESSSPGLRTASAESTPMENTNTLTPNADDIDHGSASAPTTPAFSAGDDRASVDGVSVMSERAGSIRERRLSVTSTASTSTNEMSREVRAKLEKLQRYEARFPDIAKAYKLLLREKKAIEGVMREVTPLEGIGDVQAFEDHLRSMNERNQMAKEEIQRLSSAQQETADELLVLRGQLDSERAAHTARCERLERQIAAAEREIANSDHMSLQSEKEHGPRPLVNVLRELEVHLRADASDAPDLDALLDDTPAAKKALHELQSRLGEIAPLGGVIAVSPRLKPVKDRDGTASKNKIARLESENGRLNQRVKELEVRVQESQDAATKASKTAIAELEKKLQDTQTASNELEGENKRLRDEAVTLREQADASQVVDQLREQLDATSRELESLRSESHADQQKHLDLQDNVCKQLAAVRQSVRALMLEEADDIDDQSETLVVNDLAAALAKDVETAQQCMQEKNTELMESRASELAEKDAELAALRQRCETLTAAAEDISELQKAQQQVETIRKEKDALEETHKQASAAMEAETATLRERLAEMEKDLEEADNAGNQKGNAGGMSKTAAKKARRELNEARRKLETAEKTITILQQQQEGLEAKAAETATDLETAVKRIAELETSMAEAHNAAAEAHDSSAAAHADSIADLQKKLSEAGELVTQAEERLCTAEKRVAELEKEADAHKTAFADVSARAEELAQLRDASNQEAAKIRKLQAESEQALQEAEKAHGMLKEEAARLRTEKAETETLLQAVQEQLATSEGRVKDIAKQLETAVAAEQRLNAELKEARATAAEGEEKITKLVETLKSCKRQIERLQREREDAAKDAERQKCVITNLEETVKRAAQKAKEEQTERQQLRSRVEELTTAHTALERKEAQTSDQLQVKRAEYDSAQSALEMLRGQLAETRELHQQQVDRVGLLEEELATSRELFGEKSTECDGIKTQLIELQATSQAAEERLTRELHRHENRALALVKELDALRATASIAEQSLTRKLQEATEACKKAEAATASREDELRHLEEKRNAMSRELTALEEAAQQTQKAHAGLSQRLNEAEARIKDAAQAKDALDTQLEESTLRESHLRSLNKTLKDEVRRMQRQLVRAPPASSPRSPSHPGSAAASTPADSPSLSDHTQPSDSVNMEYLRHVLFKFIEFKGQRPQLIPVLAMLLKLAPQDLDKLEKIVSIDA</sequence>
<feature type="domain" description="GRIP" evidence="8">
    <location>
        <begin position="1209"/>
        <end position="1257"/>
    </location>
</feature>
<feature type="region of interest" description="Disordered" evidence="7">
    <location>
        <begin position="72"/>
        <end position="127"/>
    </location>
</feature>
<feature type="coiled-coil region" evidence="6">
    <location>
        <begin position="371"/>
        <end position="468"/>
    </location>
</feature>
<evidence type="ECO:0000256" key="7">
    <source>
        <dbReference type="SAM" id="MobiDB-lite"/>
    </source>
</evidence>
<organism evidence="9 10">
    <name type="scientific">Thamnocephalis sphaerospora</name>
    <dbReference type="NCBI Taxonomy" id="78915"/>
    <lineage>
        <taxon>Eukaryota</taxon>
        <taxon>Fungi</taxon>
        <taxon>Fungi incertae sedis</taxon>
        <taxon>Zoopagomycota</taxon>
        <taxon>Zoopagomycotina</taxon>
        <taxon>Zoopagomycetes</taxon>
        <taxon>Zoopagales</taxon>
        <taxon>Sigmoideomycetaceae</taxon>
        <taxon>Thamnocephalis</taxon>
    </lineage>
</organism>
<evidence type="ECO:0000313" key="9">
    <source>
        <dbReference type="EMBL" id="RKP10229.1"/>
    </source>
</evidence>
<dbReference type="InterPro" id="IPR000237">
    <property type="entry name" value="GRIP_dom"/>
</dbReference>
<keyword evidence="5" id="KW-0472">Membrane</keyword>
<reference evidence="10" key="1">
    <citation type="journal article" date="2018" name="Nat. Microbiol.">
        <title>Leveraging single-cell genomics to expand the fungal tree of life.</title>
        <authorList>
            <person name="Ahrendt S.R."/>
            <person name="Quandt C.A."/>
            <person name="Ciobanu D."/>
            <person name="Clum A."/>
            <person name="Salamov A."/>
            <person name="Andreopoulos B."/>
            <person name="Cheng J.F."/>
            <person name="Woyke T."/>
            <person name="Pelin A."/>
            <person name="Henrissat B."/>
            <person name="Reynolds N.K."/>
            <person name="Benny G.L."/>
            <person name="Smith M.E."/>
            <person name="James T.Y."/>
            <person name="Grigoriev I.V."/>
        </authorList>
    </citation>
    <scope>NUCLEOTIDE SEQUENCE [LARGE SCALE GENOMIC DNA]</scope>
    <source>
        <strain evidence="10">RSA 1356</strain>
    </source>
</reference>
<dbReference type="SMART" id="SM00755">
    <property type="entry name" value="Grip"/>
    <property type="match status" value="1"/>
</dbReference>
<keyword evidence="3" id="KW-0963">Cytoplasm</keyword>
<dbReference type="Pfam" id="PF01465">
    <property type="entry name" value="GRIP"/>
    <property type="match status" value="1"/>
</dbReference>
<accession>A0A4V1IX90</accession>
<protein>
    <recommendedName>
        <fullName evidence="8">GRIP domain-containing protein</fullName>
    </recommendedName>
</protein>
<dbReference type="PANTHER" id="PTHR23157:SF25">
    <property type="entry name" value="GRIP AND COILED-COIL DOMAIN-CONTAINING PROTEIN 1"/>
    <property type="match status" value="1"/>
</dbReference>
<evidence type="ECO:0000313" key="10">
    <source>
        <dbReference type="Proteomes" id="UP000271241"/>
    </source>
</evidence>
<feature type="compositionally biased region" description="Low complexity" evidence="7">
    <location>
        <begin position="39"/>
        <end position="53"/>
    </location>
</feature>
<keyword evidence="4 6" id="KW-0175">Coiled coil</keyword>
<feature type="coiled-coil region" evidence="6">
    <location>
        <begin position="212"/>
        <end position="285"/>
    </location>
</feature>
<evidence type="ECO:0000256" key="3">
    <source>
        <dbReference type="ARBA" id="ARBA00022490"/>
    </source>
</evidence>
<dbReference type="EMBL" id="KZ992463">
    <property type="protein sequence ID" value="RKP10229.1"/>
    <property type="molecule type" value="Genomic_DNA"/>
</dbReference>
<evidence type="ECO:0000256" key="1">
    <source>
        <dbReference type="ARBA" id="ARBA00004184"/>
    </source>
</evidence>
<feature type="region of interest" description="Disordered" evidence="7">
    <location>
        <begin position="1175"/>
        <end position="1211"/>
    </location>
</feature>
<proteinExistence type="predicted"/>
<evidence type="ECO:0000256" key="4">
    <source>
        <dbReference type="ARBA" id="ARBA00023054"/>
    </source>
</evidence>
<dbReference type="AlphaFoldDB" id="A0A4V1IX90"/>
<evidence type="ECO:0000256" key="6">
    <source>
        <dbReference type="SAM" id="Coils"/>
    </source>
</evidence>
<feature type="compositionally biased region" description="Low complexity" evidence="7">
    <location>
        <begin position="112"/>
        <end position="123"/>
    </location>
</feature>
<evidence type="ECO:0000256" key="5">
    <source>
        <dbReference type="ARBA" id="ARBA00023136"/>
    </source>
</evidence>
<feature type="region of interest" description="Disordered" evidence="7">
    <location>
        <begin position="20"/>
        <end position="59"/>
    </location>
</feature>
<name>A0A4V1IX90_9FUNG</name>
<dbReference type="PROSITE" id="PS50913">
    <property type="entry name" value="GRIP"/>
    <property type="match status" value="1"/>
</dbReference>